<feature type="non-terminal residue" evidence="1">
    <location>
        <position position="1"/>
    </location>
</feature>
<dbReference type="EMBL" id="BT050927">
    <property type="protein sequence ID" value="ACJ83595.1"/>
    <property type="molecule type" value="mRNA"/>
</dbReference>
<dbReference type="AlphaFoldDB" id="B7FFZ3"/>
<proteinExistence type="evidence at transcript level"/>
<name>B7FFZ3_MEDTR</name>
<evidence type="ECO:0000313" key="1">
    <source>
        <dbReference type="EMBL" id="ACJ83595.1"/>
    </source>
</evidence>
<accession>B7FFZ3</accession>
<reference evidence="1" key="1">
    <citation type="submission" date="2008-12" db="EMBL/GenBank/DDBJ databases">
        <title>Medicago truncatula full length cdna cloning project.</title>
        <authorList>
            <person name="Moskal W."/>
            <person name="Chan A."/>
            <person name="Cheung F."/>
            <person name="Xiao Y."/>
            <person name="Town C.D."/>
        </authorList>
    </citation>
    <scope>NUCLEOTIDE SEQUENCE</scope>
</reference>
<organism evidence="1">
    <name type="scientific">Medicago truncatula</name>
    <name type="common">Barrel medic</name>
    <name type="synonym">Medicago tribuloides</name>
    <dbReference type="NCBI Taxonomy" id="3880"/>
    <lineage>
        <taxon>Eukaryota</taxon>
        <taxon>Viridiplantae</taxon>
        <taxon>Streptophyta</taxon>
        <taxon>Embryophyta</taxon>
        <taxon>Tracheophyta</taxon>
        <taxon>Spermatophyta</taxon>
        <taxon>Magnoliopsida</taxon>
        <taxon>eudicotyledons</taxon>
        <taxon>Gunneridae</taxon>
        <taxon>Pentapetalae</taxon>
        <taxon>rosids</taxon>
        <taxon>fabids</taxon>
        <taxon>Fabales</taxon>
        <taxon>Fabaceae</taxon>
        <taxon>Papilionoideae</taxon>
        <taxon>50 kb inversion clade</taxon>
        <taxon>NPAAA clade</taxon>
        <taxon>Hologalegina</taxon>
        <taxon>IRL clade</taxon>
        <taxon>Trifolieae</taxon>
        <taxon>Medicago</taxon>
    </lineage>
</organism>
<sequence>IPNFRNYSFKKSTIIIFQCTQYTTFSQKKKKK</sequence>
<protein>
    <submittedName>
        <fullName evidence="1">Uncharacterized protein</fullName>
    </submittedName>
</protein>
<feature type="non-terminal residue" evidence="1">
    <location>
        <position position="32"/>
    </location>
</feature>